<dbReference type="InterPro" id="IPR023996">
    <property type="entry name" value="TonB-dep_OMP_SusC/RagA"/>
</dbReference>
<dbReference type="InterPro" id="IPR036942">
    <property type="entry name" value="Beta-barrel_TonB_sf"/>
</dbReference>
<keyword evidence="5" id="KW-0732">Signal</keyword>
<dbReference type="InterPro" id="IPR037066">
    <property type="entry name" value="Plug_dom_sf"/>
</dbReference>
<dbReference type="InterPro" id="IPR012910">
    <property type="entry name" value="Plug_dom"/>
</dbReference>
<feature type="region of interest" description="Disordered" evidence="9">
    <location>
        <begin position="200"/>
        <end position="222"/>
    </location>
</feature>
<dbReference type="SUPFAM" id="SSF49464">
    <property type="entry name" value="Carboxypeptidase regulatory domain-like"/>
    <property type="match status" value="1"/>
</dbReference>
<evidence type="ECO:0000259" key="10">
    <source>
        <dbReference type="Pfam" id="PF07715"/>
    </source>
</evidence>
<dbReference type="NCBIfam" id="TIGR04057">
    <property type="entry name" value="SusC_RagA_signa"/>
    <property type="match status" value="1"/>
</dbReference>
<keyword evidence="13" id="KW-1185">Reference proteome</keyword>
<feature type="compositionally biased region" description="Polar residues" evidence="9">
    <location>
        <begin position="201"/>
        <end position="222"/>
    </location>
</feature>
<keyword evidence="7 8" id="KW-0998">Cell outer membrane</keyword>
<dbReference type="Pfam" id="PF14905">
    <property type="entry name" value="OMP_b-brl_3"/>
    <property type="match status" value="1"/>
</dbReference>
<dbReference type="SUPFAM" id="SSF56935">
    <property type="entry name" value="Porins"/>
    <property type="match status" value="1"/>
</dbReference>
<evidence type="ECO:0000256" key="8">
    <source>
        <dbReference type="PROSITE-ProRule" id="PRU01360"/>
    </source>
</evidence>
<feature type="domain" description="TonB-dependent receptor plug" evidence="10">
    <location>
        <begin position="129"/>
        <end position="257"/>
    </location>
</feature>
<dbReference type="NCBIfam" id="TIGR04056">
    <property type="entry name" value="OMP_RagA_SusC"/>
    <property type="match status" value="1"/>
</dbReference>
<dbReference type="InterPro" id="IPR041700">
    <property type="entry name" value="OMP_b-brl_3"/>
</dbReference>
<proteinExistence type="inferred from homology"/>
<name>A0A1G7EJJ3_9FLAO</name>
<reference evidence="13" key="1">
    <citation type="submission" date="2016-10" db="EMBL/GenBank/DDBJ databases">
        <authorList>
            <person name="Varghese N."/>
            <person name="Submissions S."/>
        </authorList>
    </citation>
    <scope>NUCLEOTIDE SEQUENCE [LARGE SCALE GENOMIC DNA]</scope>
    <source>
        <strain evidence="13">DSM 24729</strain>
    </source>
</reference>
<keyword evidence="6 8" id="KW-0472">Membrane</keyword>
<evidence type="ECO:0000259" key="11">
    <source>
        <dbReference type="Pfam" id="PF14905"/>
    </source>
</evidence>
<evidence type="ECO:0000256" key="9">
    <source>
        <dbReference type="SAM" id="MobiDB-lite"/>
    </source>
</evidence>
<evidence type="ECO:0000256" key="3">
    <source>
        <dbReference type="ARBA" id="ARBA00022452"/>
    </source>
</evidence>
<sequence length="1084" mass="117299">MTFTVTNSNLKIMKTKGNGILTLLLAFVVHLTFAQDKTISGTVTDQDGVPLPGVNIVAIGTTNGTQTDFDGNYAIKTSVGKTLLFTYVGQKDVKMLVGTSLTINAQMTEDAQALAEVVVTAQGIKSNPRALSYAVQSVDSDDIEKSRETNLVSALSAKAAGVQVTTSSGSVGASANIRIRGNTSITRSNGPLFVVDGVPIDNSSSAEDPTQGGNSSLSGSDFSNRAIDINSNDIESVNILKGIAAQTLYGLRAANGVVLITTKKGRSGKTRVTLNTSTIISNYNKGPELQQVYSQGRHFEGALQYRGPETFEGDSWGPKISDLEYDGDSSYPFDSNGALVPKGTGNGVAANAYDPYDFFKIGVATDINLSASGGNENINYRASLGRLRQEGISPNEAFERKTFRVDTQAKLNDKLTFDMSGQYTNSGGNRVQRGSNISGIMLGLLRNTPTFDIGNGLTGQAAADSPSSYFYTIPGSELPGQRSYRDGIYNNPYFTVARNKNLDNVNRTIGKMGLTYDVNEWLNLKSTASIDRYTDVRKIGFDIIDASFGNGRTINDVISNQDVNWNFLANATHDFNEDFGIVASIGYDGFYTKFNRQTVLGDGMTIPGFFNLSNVETTQAIESSNAKKLIGAFATTTLSYDNMIFITPAFRNDWSSTLPKGANTFQSYSIGASFVFSELYNANNDSFINYGKLRGSWGKSGNDAPVYATLTNFGGTSVGGDGFIQSVDFPAYDTTSYERSATSGNPNLTPEITKEFEVGVELSMLSSRLKLDVAYYDKETTDQILPVDAAPSSGFLSRFENVGRVSNKGYEVSLGGSPVRSENFSWNIDINWTTYENVVEELVDGVESITLNGFTSTSSRAVAGESYGALFGSRFARNDDGEILIDDDGYPLQASEDGVVGDPIPDWTAGISNSFRYKNFNLSVLFDIRQGGDVWCGTCGIIDYFGTSSATLIRDQTTVFQGIVESTGAVNTQVVAYSDPTVSENNNYWRRYGFGGLSETAIYDASWVRLREVTLSYDFPAKWLENTFIEGISLSGFGRNLWLNTDYPGVDPETNLSGDSNGIGLDYFNQPNTESYGLNLKLNF</sequence>
<organism evidence="12 13">
    <name type="scientific">Cellulophaga baltica</name>
    <dbReference type="NCBI Taxonomy" id="76594"/>
    <lineage>
        <taxon>Bacteria</taxon>
        <taxon>Pseudomonadati</taxon>
        <taxon>Bacteroidota</taxon>
        <taxon>Flavobacteriia</taxon>
        <taxon>Flavobacteriales</taxon>
        <taxon>Flavobacteriaceae</taxon>
        <taxon>Cellulophaga</taxon>
    </lineage>
</organism>
<dbReference type="GO" id="GO:0044718">
    <property type="term" value="P:siderophore transmembrane transport"/>
    <property type="evidence" value="ECO:0007669"/>
    <property type="project" value="TreeGrafter"/>
</dbReference>
<dbReference type="PANTHER" id="PTHR30069:SF29">
    <property type="entry name" value="HEMOGLOBIN AND HEMOGLOBIN-HAPTOGLOBIN-BINDING PROTEIN 1-RELATED"/>
    <property type="match status" value="1"/>
</dbReference>
<keyword evidence="4 8" id="KW-0812">Transmembrane</keyword>
<keyword evidence="2 8" id="KW-0813">Transport</keyword>
<dbReference type="InterPro" id="IPR023997">
    <property type="entry name" value="TonB-dep_OMP_SusC/RagA_CS"/>
</dbReference>
<dbReference type="Proteomes" id="UP000182114">
    <property type="component" value="Unassembled WGS sequence"/>
</dbReference>
<accession>A0A1G7EJJ3</accession>
<comment type="similarity">
    <text evidence="8">Belongs to the TonB-dependent receptor family.</text>
</comment>
<dbReference type="Pfam" id="PF07715">
    <property type="entry name" value="Plug"/>
    <property type="match status" value="1"/>
</dbReference>
<evidence type="ECO:0000313" key="13">
    <source>
        <dbReference type="Proteomes" id="UP000182114"/>
    </source>
</evidence>
<dbReference type="Gene3D" id="2.40.170.20">
    <property type="entry name" value="TonB-dependent receptor, beta-barrel domain"/>
    <property type="match status" value="1"/>
</dbReference>
<evidence type="ECO:0000256" key="4">
    <source>
        <dbReference type="ARBA" id="ARBA00022692"/>
    </source>
</evidence>
<evidence type="ECO:0000256" key="6">
    <source>
        <dbReference type="ARBA" id="ARBA00023136"/>
    </source>
</evidence>
<dbReference type="Gene3D" id="2.60.40.1120">
    <property type="entry name" value="Carboxypeptidase-like, regulatory domain"/>
    <property type="match status" value="1"/>
</dbReference>
<dbReference type="InterPro" id="IPR008969">
    <property type="entry name" value="CarboxyPept-like_regulatory"/>
</dbReference>
<evidence type="ECO:0000256" key="7">
    <source>
        <dbReference type="ARBA" id="ARBA00023237"/>
    </source>
</evidence>
<dbReference type="GO" id="GO:0009279">
    <property type="term" value="C:cell outer membrane"/>
    <property type="evidence" value="ECO:0007669"/>
    <property type="project" value="UniProtKB-SubCell"/>
</dbReference>
<dbReference type="GO" id="GO:0015344">
    <property type="term" value="F:siderophore uptake transmembrane transporter activity"/>
    <property type="evidence" value="ECO:0007669"/>
    <property type="project" value="TreeGrafter"/>
</dbReference>
<evidence type="ECO:0000313" key="12">
    <source>
        <dbReference type="EMBL" id="SDE63801.1"/>
    </source>
</evidence>
<dbReference type="PANTHER" id="PTHR30069">
    <property type="entry name" value="TONB-DEPENDENT OUTER MEMBRANE RECEPTOR"/>
    <property type="match status" value="1"/>
</dbReference>
<dbReference type="PROSITE" id="PS52016">
    <property type="entry name" value="TONB_DEPENDENT_REC_3"/>
    <property type="match status" value="1"/>
</dbReference>
<keyword evidence="3 8" id="KW-1134">Transmembrane beta strand</keyword>
<dbReference type="Gene3D" id="2.170.130.10">
    <property type="entry name" value="TonB-dependent receptor, plug domain"/>
    <property type="match status" value="1"/>
</dbReference>
<gene>
    <name evidence="12" type="ORF">SAMN04487992_102361</name>
</gene>
<protein>
    <submittedName>
        <fullName evidence="12">TonB-linked outer membrane protein, SusC/RagA family</fullName>
    </submittedName>
</protein>
<dbReference type="Pfam" id="PF13715">
    <property type="entry name" value="CarbopepD_reg_2"/>
    <property type="match status" value="1"/>
</dbReference>
<feature type="domain" description="Outer membrane protein beta-barrel" evidence="11">
    <location>
        <begin position="738"/>
        <end position="852"/>
    </location>
</feature>
<dbReference type="InterPro" id="IPR039426">
    <property type="entry name" value="TonB-dep_rcpt-like"/>
</dbReference>
<dbReference type="AlphaFoldDB" id="A0A1G7EJJ3"/>
<comment type="subcellular location">
    <subcellularLocation>
        <location evidence="1 8">Cell outer membrane</location>
        <topology evidence="1 8">Multi-pass membrane protein</topology>
    </subcellularLocation>
</comment>
<dbReference type="EMBL" id="FNBD01000002">
    <property type="protein sequence ID" value="SDE63801.1"/>
    <property type="molecule type" value="Genomic_DNA"/>
</dbReference>
<evidence type="ECO:0000256" key="5">
    <source>
        <dbReference type="ARBA" id="ARBA00022729"/>
    </source>
</evidence>
<evidence type="ECO:0000256" key="2">
    <source>
        <dbReference type="ARBA" id="ARBA00022448"/>
    </source>
</evidence>
<evidence type="ECO:0000256" key="1">
    <source>
        <dbReference type="ARBA" id="ARBA00004571"/>
    </source>
</evidence>